<organism evidence="1 2">
    <name type="scientific">Candidatus Comchoanobacter bicostacola</name>
    <dbReference type="NCBI Taxonomy" id="2919598"/>
    <lineage>
        <taxon>Bacteria</taxon>
        <taxon>Pseudomonadati</taxon>
        <taxon>Pseudomonadota</taxon>
        <taxon>Gammaproteobacteria</taxon>
        <taxon>Candidatus Comchoanobacterales</taxon>
        <taxon>Candidatus Comchoanobacteraceae</taxon>
        <taxon>Candidatus Comchoanobacter</taxon>
    </lineage>
</organism>
<evidence type="ECO:0000313" key="1">
    <source>
        <dbReference type="EMBL" id="UTC24812.1"/>
    </source>
</evidence>
<sequence length="86" mass="9610">MDTENNAPVEAKLSINYMVKVLGKVSSQAKKESTTGMSAWFNTRTEDYIDERSRKSVDLTQVTLPTIDSKALTQANTLKLNRCTPK</sequence>
<protein>
    <submittedName>
        <fullName evidence="1">Uncharacterized protein</fullName>
    </submittedName>
</protein>
<dbReference type="EMBL" id="CP092900">
    <property type="protein sequence ID" value="UTC24812.1"/>
    <property type="molecule type" value="Genomic_DNA"/>
</dbReference>
<evidence type="ECO:0000313" key="2">
    <source>
        <dbReference type="Proteomes" id="UP001055955"/>
    </source>
</evidence>
<dbReference type="Proteomes" id="UP001055955">
    <property type="component" value="Chromosome"/>
</dbReference>
<proteinExistence type="predicted"/>
<name>A0ABY5DLP3_9GAMM</name>
<dbReference type="RefSeq" id="WP_258568601.1">
    <property type="nucleotide sequence ID" value="NZ_CP092900.1"/>
</dbReference>
<gene>
    <name evidence="1" type="ORF">MMH89_01425</name>
</gene>
<keyword evidence="2" id="KW-1185">Reference proteome</keyword>
<reference evidence="1 2" key="1">
    <citation type="journal article" date="2022" name="Nat. Microbiol.">
        <title>The microbiome of a bacterivorous marine choanoflagellate contains a resource-demanding obligate bacterial associate.</title>
        <authorList>
            <person name="Needham D.M."/>
            <person name="Poirier C."/>
            <person name="Bachy C."/>
            <person name="George E.E."/>
            <person name="Wilken S."/>
            <person name="Yung C.C.M."/>
            <person name="Limardo A.J."/>
            <person name="Morando M."/>
            <person name="Sudek L."/>
            <person name="Malmstrom R.R."/>
            <person name="Keeling P.J."/>
            <person name="Santoro A.E."/>
            <person name="Worden A.Z."/>
        </authorList>
    </citation>
    <scope>NUCLEOTIDE SEQUENCE [LARGE SCALE GENOMIC DNA]</scope>
    <source>
        <strain evidence="1 2">Comchoano-1</strain>
    </source>
</reference>
<accession>A0ABY5DLP3</accession>